<feature type="domain" description="HTH tetR-type" evidence="3">
    <location>
        <begin position="7"/>
        <end position="67"/>
    </location>
</feature>
<organism evidence="4 5">
    <name type="scientific">Enorma phocaeensis</name>
    <dbReference type="NCBI Taxonomy" id="1871019"/>
    <lineage>
        <taxon>Bacteria</taxon>
        <taxon>Bacillati</taxon>
        <taxon>Actinomycetota</taxon>
        <taxon>Coriobacteriia</taxon>
        <taxon>Coriobacteriales</taxon>
        <taxon>Coriobacteriaceae</taxon>
        <taxon>Enorma</taxon>
    </lineage>
</organism>
<gene>
    <name evidence="4" type="ORF">QUW28_08980</name>
</gene>
<comment type="caution">
    <text evidence="4">The sequence shown here is derived from an EMBL/GenBank/DDBJ whole genome shotgun (WGS) entry which is preliminary data.</text>
</comment>
<keyword evidence="5" id="KW-1185">Reference proteome</keyword>
<reference evidence="5" key="1">
    <citation type="submission" date="2023-06" db="EMBL/GenBank/DDBJ databases">
        <title>Identification and characterization of horizontal gene transfer across gut microbiota members of farm animals based on homology search.</title>
        <authorList>
            <person name="Zeman M."/>
            <person name="Kubasova T."/>
            <person name="Jahodarova E."/>
            <person name="Nykrynova M."/>
            <person name="Rychlik I."/>
        </authorList>
    </citation>
    <scope>NUCLEOTIDE SEQUENCE [LARGE SCALE GENOMIC DNA]</scope>
    <source>
        <strain evidence="5">154_Feed</strain>
    </source>
</reference>
<dbReference type="PRINTS" id="PR00455">
    <property type="entry name" value="HTHTETR"/>
</dbReference>
<evidence type="ECO:0000259" key="3">
    <source>
        <dbReference type="PROSITE" id="PS50977"/>
    </source>
</evidence>
<dbReference type="Proteomes" id="UP001529421">
    <property type="component" value="Unassembled WGS sequence"/>
</dbReference>
<dbReference type="Pfam" id="PF00440">
    <property type="entry name" value="TetR_N"/>
    <property type="match status" value="1"/>
</dbReference>
<keyword evidence="1 2" id="KW-0238">DNA-binding</keyword>
<accession>A0ABT7VAU3</accession>
<name>A0ABT7VAU3_9ACTN</name>
<dbReference type="InterPro" id="IPR050624">
    <property type="entry name" value="HTH-type_Tx_Regulator"/>
</dbReference>
<dbReference type="InterPro" id="IPR009057">
    <property type="entry name" value="Homeodomain-like_sf"/>
</dbReference>
<evidence type="ECO:0000256" key="1">
    <source>
        <dbReference type="ARBA" id="ARBA00023125"/>
    </source>
</evidence>
<dbReference type="PANTHER" id="PTHR43479">
    <property type="entry name" value="ACREF/ENVCD OPERON REPRESSOR-RELATED"/>
    <property type="match status" value="1"/>
</dbReference>
<sequence length="180" mass="19212">MADRRVARTEAAVIGAFERLLDERGYARMTVQEILDAADVGRATFYAHFQGKEGVMAAFVAGVIDHVAAPANAEPGHDFTGRDGAAAQVEHALRHVQEHGHAVRALLMGGCSSEFIGALREAAFGRIRKATRDDYAARFLTGALVETIVRWVETDFADEPRTLAASYAAQAAGVLETGGA</sequence>
<feature type="DNA-binding region" description="H-T-H motif" evidence="2">
    <location>
        <begin position="30"/>
        <end position="49"/>
    </location>
</feature>
<dbReference type="InterPro" id="IPR023772">
    <property type="entry name" value="DNA-bd_HTH_TetR-type_CS"/>
</dbReference>
<dbReference type="RefSeq" id="WP_289545782.1">
    <property type="nucleotide sequence ID" value="NZ_JAUDDZ010000015.1"/>
</dbReference>
<protein>
    <submittedName>
        <fullName evidence="4">TetR/AcrR family transcriptional regulator</fullName>
    </submittedName>
</protein>
<evidence type="ECO:0000313" key="4">
    <source>
        <dbReference type="EMBL" id="MDM8275619.1"/>
    </source>
</evidence>
<evidence type="ECO:0000313" key="5">
    <source>
        <dbReference type="Proteomes" id="UP001529421"/>
    </source>
</evidence>
<evidence type="ECO:0000256" key="2">
    <source>
        <dbReference type="PROSITE-ProRule" id="PRU00335"/>
    </source>
</evidence>
<dbReference type="Gene3D" id="1.10.357.10">
    <property type="entry name" value="Tetracycline Repressor, domain 2"/>
    <property type="match status" value="1"/>
</dbReference>
<dbReference type="EMBL" id="JAUDDZ010000015">
    <property type="protein sequence ID" value="MDM8275619.1"/>
    <property type="molecule type" value="Genomic_DNA"/>
</dbReference>
<dbReference type="PROSITE" id="PS01081">
    <property type="entry name" value="HTH_TETR_1"/>
    <property type="match status" value="1"/>
</dbReference>
<dbReference type="InterPro" id="IPR001647">
    <property type="entry name" value="HTH_TetR"/>
</dbReference>
<dbReference type="PANTHER" id="PTHR43479:SF7">
    <property type="entry name" value="TETR-FAMILY TRANSCRIPTIONAL REGULATOR"/>
    <property type="match status" value="1"/>
</dbReference>
<proteinExistence type="predicted"/>
<dbReference type="SUPFAM" id="SSF46689">
    <property type="entry name" value="Homeodomain-like"/>
    <property type="match status" value="1"/>
</dbReference>
<reference evidence="4 5" key="2">
    <citation type="submission" date="2023-06" db="EMBL/GenBank/DDBJ databases">
        <authorList>
            <person name="Zeman M."/>
            <person name="Kubasova T."/>
            <person name="Jahodarova E."/>
            <person name="Nykrynova M."/>
            <person name="Rychlik I."/>
        </authorList>
    </citation>
    <scope>NUCLEOTIDE SEQUENCE [LARGE SCALE GENOMIC DNA]</scope>
    <source>
        <strain evidence="4 5">154_Feed</strain>
    </source>
</reference>
<dbReference type="PROSITE" id="PS50977">
    <property type="entry name" value="HTH_TETR_2"/>
    <property type="match status" value="1"/>
</dbReference>